<dbReference type="SUPFAM" id="SSF48371">
    <property type="entry name" value="ARM repeat"/>
    <property type="match status" value="1"/>
</dbReference>
<dbReference type="RefSeq" id="WP_120749894.1">
    <property type="nucleotide sequence ID" value="NZ_RBAH01000021.1"/>
</dbReference>
<dbReference type="InterPro" id="IPR011989">
    <property type="entry name" value="ARM-like"/>
</dbReference>
<dbReference type="Pfam" id="PF13646">
    <property type="entry name" value="HEAT_2"/>
    <property type="match status" value="1"/>
</dbReference>
<dbReference type="Gene3D" id="1.25.10.10">
    <property type="entry name" value="Leucine-rich Repeat Variant"/>
    <property type="match status" value="1"/>
</dbReference>
<name>A0A3B0BSR3_9BACL</name>
<gene>
    <name evidence="1" type="ORF">D7M11_24480</name>
</gene>
<evidence type="ECO:0000313" key="2">
    <source>
        <dbReference type="Proteomes" id="UP000282311"/>
    </source>
</evidence>
<dbReference type="OrthoDB" id="83685at2"/>
<dbReference type="AlphaFoldDB" id="A0A3B0BSR3"/>
<proteinExistence type="predicted"/>
<keyword evidence="2" id="KW-1185">Reference proteome</keyword>
<organism evidence="1 2">
    <name type="scientific">Paenibacillus ginsengarvi</name>
    <dbReference type="NCBI Taxonomy" id="400777"/>
    <lineage>
        <taxon>Bacteria</taxon>
        <taxon>Bacillati</taxon>
        <taxon>Bacillota</taxon>
        <taxon>Bacilli</taxon>
        <taxon>Bacillales</taxon>
        <taxon>Paenibacillaceae</taxon>
        <taxon>Paenibacillus</taxon>
    </lineage>
</organism>
<comment type="caution">
    <text evidence="1">The sequence shown here is derived from an EMBL/GenBank/DDBJ whole genome shotgun (WGS) entry which is preliminary data.</text>
</comment>
<dbReference type="InterPro" id="IPR016024">
    <property type="entry name" value="ARM-type_fold"/>
</dbReference>
<protein>
    <submittedName>
        <fullName evidence="1">HEAT repeat domain-containing protein</fullName>
    </submittedName>
</protein>
<reference evidence="1 2" key="1">
    <citation type="journal article" date="2007" name="Int. J. Syst. Evol. Microbiol.">
        <title>Paenibacillus ginsengarvi sp. nov., isolated from soil from ginseng cultivation.</title>
        <authorList>
            <person name="Yoon M.H."/>
            <person name="Ten L.N."/>
            <person name="Im W.T."/>
        </authorList>
    </citation>
    <scope>NUCLEOTIDE SEQUENCE [LARGE SCALE GENOMIC DNA]</scope>
    <source>
        <strain evidence="1 2">KCTC 13059</strain>
    </source>
</reference>
<sequence>MSITVLFDLRSEVTRLFVAGSGMAAGDRRLLGMLPGLQKLGETAPVFQRIASAVQQAIEAAPPASAAALLELGALLNAVLYTQGKSDVPGELTDVEGTAYTTSTAVPYRKLQPLLEALTQKGQGRLEQLQAGFEQRLFHDFRVIPAAVRALDDGYSEIPEFLHKSVLPQYGMEALYELRSQFRMDGGKGAARRLELIHGLLGLDALELLLEAAEAGSVEVRAAAVELLGHYPEQLPLVLEQADDKKKEIRSAAYYALSRIGSDEAIRRLHEALASKDRELAIEPVRLCETFSMALTVIGSSEQLLAQIESGEEVSRPAQQLLANLRSLEGKPQPEVTELLIRLLSSAKFVASDTDDVQVAAADMLLDTRQPEADRFALTLDEKYNRKFISYSFRAAYRLLPAAELFDRFAPLLKSRRNKVGNDLIAALYKTEYDLDDPRSPGQTAFDPRWVTLLAGIDEEELVCRLATGADREIEAYLLKKCKEKPNFGHFRTVRLLSALHRIGYGDMPELLMSILEGGGKRQLYYLDDEQLGLLRQLPPSYGDRLRAFAETLTYESVKRQVLDVADSLADQA</sequence>
<dbReference type="Proteomes" id="UP000282311">
    <property type="component" value="Unassembled WGS sequence"/>
</dbReference>
<evidence type="ECO:0000313" key="1">
    <source>
        <dbReference type="EMBL" id="RKN75962.1"/>
    </source>
</evidence>
<accession>A0A3B0BSR3</accession>
<dbReference type="EMBL" id="RBAH01000021">
    <property type="protein sequence ID" value="RKN75962.1"/>
    <property type="molecule type" value="Genomic_DNA"/>
</dbReference>